<dbReference type="PANTHER" id="PTHR43344">
    <property type="entry name" value="PHOSPHOSERINE PHOSPHATASE"/>
    <property type="match status" value="1"/>
</dbReference>
<evidence type="ECO:0000313" key="2">
    <source>
        <dbReference type="Proteomes" id="UP001432180"/>
    </source>
</evidence>
<dbReference type="InterPro" id="IPR050582">
    <property type="entry name" value="HAD-like_SerB"/>
</dbReference>
<dbReference type="Pfam" id="PF12710">
    <property type="entry name" value="HAD"/>
    <property type="match status" value="1"/>
</dbReference>
<dbReference type="GO" id="GO:0016787">
    <property type="term" value="F:hydrolase activity"/>
    <property type="evidence" value="ECO:0007669"/>
    <property type="project" value="UniProtKB-KW"/>
</dbReference>
<accession>A0ABZ0SH74</accession>
<reference evidence="1 2" key="1">
    <citation type="journal article" date="2023" name="Microorganisms">
        <title>Thiorhodovibrio frisius and Trv. litoralis spp. nov., Two Novel Members from a Clade of Fastidious Purple Sulfur Bacteria That Exhibit Unique Red-Shifted Light-Harvesting Capabilities.</title>
        <authorList>
            <person name="Methner A."/>
            <person name="Kuzyk S.B."/>
            <person name="Petersen J."/>
            <person name="Bauer S."/>
            <person name="Brinkmann H."/>
            <person name="Sichau K."/>
            <person name="Wanner G."/>
            <person name="Wolf J."/>
            <person name="Neumann-Schaal M."/>
            <person name="Henke P."/>
            <person name="Tank M."/>
            <person name="Sproer C."/>
            <person name="Bunk B."/>
            <person name="Overmann J."/>
        </authorList>
    </citation>
    <scope>NUCLEOTIDE SEQUENCE [LARGE SCALE GENOMIC DNA]</scope>
    <source>
        <strain evidence="1 2">DSM 6702</strain>
    </source>
</reference>
<dbReference type="SUPFAM" id="SSF56784">
    <property type="entry name" value="HAD-like"/>
    <property type="match status" value="1"/>
</dbReference>
<keyword evidence="2" id="KW-1185">Reference proteome</keyword>
<dbReference type="Proteomes" id="UP001432180">
    <property type="component" value="Chromosome"/>
</dbReference>
<dbReference type="RefSeq" id="WP_328985416.1">
    <property type="nucleotide sequence ID" value="NZ_CP121472.1"/>
</dbReference>
<proteinExistence type="predicted"/>
<dbReference type="InterPro" id="IPR006385">
    <property type="entry name" value="HAD_hydro_SerB1"/>
</dbReference>
<gene>
    <name evidence="1" type="ORF">Thiowin_04806</name>
</gene>
<dbReference type="InterPro" id="IPR023214">
    <property type="entry name" value="HAD_sf"/>
</dbReference>
<name>A0ABZ0SH74_9GAMM</name>
<keyword evidence="1" id="KW-0378">Hydrolase</keyword>
<dbReference type="InterPro" id="IPR036412">
    <property type="entry name" value="HAD-like_sf"/>
</dbReference>
<organism evidence="1 2">
    <name type="scientific">Thiorhodovibrio winogradskyi</name>
    <dbReference type="NCBI Taxonomy" id="77007"/>
    <lineage>
        <taxon>Bacteria</taxon>
        <taxon>Pseudomonadati</taxon>
        <taxon>Pseudomonadota</taxon>
        <taxon>Gammaproteobacteria</taxon>
        <taxon>Chromatiales</taxon>
        <taxon>Chromatiaceae</taxon>
        <taxon>Thiorhodovibrio</taxon>
    </lineage>
</organism>
<evidence type="ECO:0000313" key="1">
    <source>
        <dbReference type="EMBL" id="WPL19665.1"/>
    </source>
</evidence>
<sequence>MTQPQPQPQPQTSVAAFDFDGTISTRDTFLPFLFRAFGWVRVLSVLLPLAGEGLRVLRGRASRDAFKARLIARLFTGVPVSAITPHGPRHAEAIRRWLRPRALARIEWHRAQGHRLVMVSASLELYLRDLAADLGFQDLLCTQLGQEGACFDGRMAGGNCRGAEKVKRLETLLGDLSQLEIHAYGDSDGDREMLEIAQHPFYRPFRD</sequence>
<dbReference type="NCBIfam" id="TIGR01490">
    <property type="entry name" value="HAD-SF-IB-hyp1"/>
    <property type="match status" value="1"/>
</dbReference>
<dbReference type="Gene3D" id="1.20.1440.100">
    <property type="entry name" value="SG protein - dephosphorylation function"/>
    <property type="match status" value="1"/>
</dbReference>
<protein>
    <submittedName>
        <fullName evidence="1">HAD hydrolase, family IB</fullName>
    </submittedName>
</protein>
<dbReference type="NCBIfam" id="TIGR01488">
    <property type="entry name" value="HAD-SF-IB"/>
    <property type="match status" value="1"/>
</dbReference>
<dbReference type="Gene3D" id="3.40.50.1000">
    <property type="entry name" value="HAD superfamily/HAD-like"/>
    <property type="match status" value="1"/>
</dbReference>
<dbReference type="EMBL" id="CP121472">
    <property type="protein sequence ID" value="WPL19665.1"/>
    <property type="molecule type" value="Genomic_DNA"/>
</dbReference>
<dbReference type="PANTHER" id="PTHR43344:SF14">
    <property type="entry name" value="HAD-IB FAMILY HYDROLASE"/>
    <property type="match status" value="1"/>
</dbReference>